<reference evidence="2 3" key="1">
    <citation type="submission" date="2021-06" db="EMBL/GenBank/DDBJ databases">
        <title>Caerostris extrusa draft genome.</title>
        <authorList>
            <person name="Kono N."/>
            <person name="Arakawa K."/>
        </authorList>
    </citation>
    <scope>NUCLEOTIDE SEQUENCE [LARGE SCALE GENOMIC DNA]</scope>
</reference>
<accession>A0AAV4M5Z4</accession>
<feature type="compositionally biased region" description="Polar residues" evidence="1">
    <location>
        <begin position="158"/>
        <end position="167"/>
    </location>
</feature>
<comment type="caution">
    <text evidence="2">The sequence shown here is derived from an EMBL/GenBank/DDBJ whole genome shotgun (WGS) entry which is preliminary data.</text>
</comment>
<gene>
    <name evidence="2" type="ORF">CEXT_147361</name>
</gene>
<feature type="region of interest" description="Disordered" evidence="1">
    <location>
        <begin position="157"/>
        <end position="210"/>
    </location>
</feature>
<sequence>MRRRSTDGPKVSRGKRITEKEHCRIACYPGDASWGTEEPDLGSIAHRVAFNGGALFGDHVIPVRRMRLSRTSPDAENLNEEPKLASDHFRYFGDWLPVPVLQWQLGCRSAPAGSASFHWRNFFPPSTQSETTRVISITKGVPTRLNYKSTLHPRLISSHPNNAPSRAQQHKNVDCFVPRRQKQAPLREEGGRPPLLRGEWTLNRACPPPN</sequence>
<name>A0AAV4M5Z4_CAEEX</name>
<evidence type="ECO:0000313" key="3">
    <source>
        <dbReference type="Proteomes" id="UP001054945"/>
    </source>
</evidence>
<keyword evidence="3" id="KW-1185">Reference proteome</keyword>
<organism evidence="2 3">
    <name type="scientific">Caerostris extrusa</name>
    <name type="common">Bark spider</name>
    <name type="synonym">Caerostris bankana</name>
    <dbReference type="NCBI Taxonomy" id="172846"/>
    <lineage>
        <taxon>Eukaryota</taxon>
        <taxon>Metazoa</taxon>
        <taxon>Ecdysozoa</taxon>
        <taxon>Arthropoda</taxon>
        <taxon>Chelicerata</taxon>
        <taxon>Arachnida</taxon>
        <taxon>Araneae</taxon>
        <taxon>Araneomorphae</taxon>
        <taxon>Entelegynae</taxon>
        <taxon>Araneoidea</taxon>
        <taxon>Araneidae</taxon>
        <taxon>Caerostris</taxon>
    </lineage>
</organism>
<dbReference type="Proteomes" id="UP001054945">
    <property type="component" value="Unassembled WGS sequence"/>
</dbReference>
<dbReference type="EMBL" id="BPLR01019438">
    <property type="protein sequence ID" value="GIX67846.1"/>
    <property type="molecule type" value="Genomic_DNA"/>
</dbReference>
<proteinExistence type="predicted"/>
<dbReference type="AlphaFoldDB" id="A0AAV4M5Z4"/>
<evidence type="ECO:0000256" key="1">
    <source>
        <dbReference type="SAM" id="MobiDB-lite"/>
    </source>
</evidence>
<protein>
    <submittedName>
        <fullName evidence="2">Uncharacterized protein</fullName>
    </submittedName>
</protein>
<evidence type="ECO:0000313" key="2">
    <source>
        <dbReference type="EMBL" id="GIX67846.1"/>
    </source>
</evidence>